<dbReference type="Proteomes" id="UP000070412">
    <property type="component" value="Unassembled WGS sequence"/>
</dbReference>
<organism evidence="2">
    <name type="scientific">Sarcoptes scabiei</name>
    <name type="common">Itch mite</name>
    <name type="synonym">Acarus scabiei</name>
    <dbReference type="NCBI Taxonomy" id="52283"/>
    <lineage>
        <taxon>Eukaryota</taxon>
        <taxon>Metazoa</taxon>
        <taxon>Ecdysozoa</taxon>
        <taxon>Arthropoda</taxon>
        <taxon>Chelicerata</taxon>
        <taxon>Arachnida</taxon>
        <taxon>Acari</taxon>
        <taxon>Acariformes</taxon>
        <taxon>Sarcoptiformes</taxon>
        <taxon>Astigmata</taxon>
        <taxon>Psoroptidia</taxon>
        <taxon>Sarcoptoidea</taxon>
        <taxon>Sarcoptidae</taxon>
        <taxon>Sarcoptinae</taxon>
        <taxon>Sarcoptes</taxon>
    </lineage>
</organism>
<evidence type="ECO:0000256" key="1">
    <source>
        <dbReference type="SAM" id="MobiDB-lite"/>
    </source>
</evidence>
<keyword evidence="4" id="KW-1185">Reference proteome</keyword>
<name>A0A834VI26_SARSC</name>
<protein>
    <submittedName>
        <fullName evidence="2 3">Uncharacterized protein</fullName>
    </submittedName>
</protein>
<evidence type="ECO:0000313" key="2">
    <source>
        <dbReference type="EMBL" id="KAF7496319.1"/>
    </source>
</evidence>
<reference evidence="3" key="3">
    <citation type="submission" date="2022-06" db="UniProtKB">
        <authorList>
            <consortium name="EnsemblMetazoa"/>
        </authorList>
    </citation>
    <scope>IDENTIFICATION</scope>
</reference>
<evidence type="ECO:0000313" key="4">
    <source>
        <dbReference type="Proteomes" id="UP000070412"/>
    </source>
</evidence>
<dbReference type="AlphaFoldDB" id="A0A834VI26"/>
<accession>A0A834VI26</accession>
<dbReference type="EMBL" id="WVUK01000012">
    <property type="protein sequence ID" value="KAF7496319.1"/>
    <property type="molecule type" value="Genomic_DNA"/>
</dbReference>
<proteinExistence type="predicted"/>
<gene>
    <name evidence="2" type="ORF">SSS_6040</name>
</gene>
<dbReference type="InterPro" id="IPR012340">
    <property type="entry name" value="NA-bd_OB-fold"/>
</dbReference>
<feature type="compositionally biased region" description="Polar residues" evidence="1">
    <location>
        <begin position="36"/>
        <end position="50"/>
    </location>
</feature>
<dbReference type="OrthoDB" id="6497461at2759"/>
<sequence length="429" mass="49526">MARKNILPIFPKKKSDNISESTKVSETTDYILSKYLSNGDPTSPGFSETDNQIDRKSDANQSKIQTSIEIHQATKVLSKQEYDYIKLAEISLMYPLKSTKLVSIYGVIHSYRDQIMTIMDETLSEFKFFPRFHCTNEDYDSSNLPFRIGDIIRIHRLALNPDYTRRSTNIKNIVIFESFSNQIFKPLSLASSFTIAQYDRDRVAALTRFSINKLINEPIIKETSENTSILHAAFLVLDVIDLDNRTIICCLTPNHFINKTYQSHPIVSFEKISAKFETNRSQFPFSLEILEKLYRNSKLIYIIIFGSHRFIAKHSNSSDVIIVYNLYKKPDRFYPGKYSYLLLDGDAFGQCLRVAESQSEMAMSMKNSIDTYFNDRSIVESFCVNSESSEEAKEKRKLDTEILFDVAKPYCNRTKMTPPPLFDSDEDEC</sequence>
<reference evidence="2" key="2">
    <citation type="submission" date="2020-01" db="EMBL/GenBank/DDBJ databases">
        <authorList>
            <person name="Korhonen P.K.K."/>
            <person name="Guangxu M.G."/>
            <person name="Wang T.W."/>
            <person name="Stroehlein A.J.S."/>
            <person name="Young N.D."/>
            <person name="Ang C.-S.A."/>
            <person name="Fernando D.W.F."/>
            <person name="Lu H.L."/>
            <person name="Taylor S.T."/>
            <person name="Ehtesham M.E.M."/>
            <person name="Najaraj S.H.N."/>
            <person name="Harsha G.H.G."/>
            <person name="Madugundu A.M."/>
            <person name="Renuse S.R."/>
            <person name="Holt D.H."/>
            <person name="Pandey A.P."/>
            <person name="Papenfuss A.P."/>
            <person name="Gasser R.B.G."/>
            <person name="Fischer K.F."/>
        </authorList>
    </citation>
    <scope>NUCLEOTIDE SEQUENCE</scope>
    <source>
        <strain evidence="2">SSS_KF_BRIS2020</strain>
    </source>
</reference>
<evidence type="ECO:0000313" key="3">
    <source>
        <dbReference type="EnsemblMetazoa" id="KAF7496319.1"/>
    </source>
</evidence>
<reference evidence="4" key="1">
    <citation type="journal article" date="2020" name="PLoS Negl. Trop. Dis.">
        <title>High-quality nuclear genome for Sarcoptes scabiei-A critical resource for a neglected parasite.</title>
        <authorList>
            <person name="Korhonen P.K."/>
            <person name="Gasser R.B."/>
            <person name="Ma G."/>
            <person name="Wang T."/>
            <person name="Stroehlein A.J."/>
            <person name="Young N.D."/>
            <person name="Ang C.S."/>
            <person name="Fernando D.D."/>
            <person name="Lu H.C."/>
            <person name="Taylor S."/>
            <person name="Reynolds S.L."/>
            <person name="Mofiz E."/>
            <person name="Najaraj S.H."/>
            <person name="Gowda H."/>
            <person name="Madugundu A."/>
            <person name="Renuse S."/>
            <person name="Holt D."/>
            <person name="Pandey A."/>
            <person name="Papenfuss A.T."/>
            <person name="Fischer K."/>
        </authorList>
    </citation>
    <scope>NUCLEOTIDE SEQUENCE [LARGE SCALE GENOMIC DNA]</scope>
</reference>
<dbReference type="EnsemblMetazoa" id="SSS_6040s_mrna">
    <property type="protein sequence ID" value="KAF7496319.1"/>
    <property type="gene ID" value="SSS_6040"/>
</dbReference>
<feature type="region of interest" description="Disordered" evidence="1">
    <location>
        <begin position="36"/>
        <end position="60"/>
    </location>
</feature>
<dbReference type="Gene3D" id="2.40.50.140">
    <property type="entry name" value="Nucleic acid-binding proteins"/>
    <property type="match status" value="1"/>
</dbReference>